<dbReference type="GO" id="GO:0009880">
    <property type="term" value="P:embryonic pattern specification"/>
    <property type="evidence" value="ECO:0007669"/>
    <property type="project" value="TreeGrafter"/>
</dbReference>
<sequence length="86" mass="9790">MIPEIEWMNQVLLTVEKVNSGSLIEITVFGQPRVQNRVKSMFLGLAARHQENRDQDKKMKQPEKFLKAHGSPPPTPRSPRSRSPVA</sequence>
<dbReference type="GO" id="GO:0003723">
    <property type="term" value="F:RNA binding"/>
    <property type="evidence" value="ECO:0007669"/>
    <property type="project" value="InterPro"/>
</dbReference>
<comment type="similarity">
    <text evidence="3">Belongs to the KHDC1 family.</text>
</comment>
<dbReference type="AlphaFoldDB" id="L5MFK9"/>
<keyword evidence="4" id="KW-0963">Cytoplasm</keyword>
<evidence type="ECO:0000256" key="5">
    <source>
        <dbReference type="ARBA" id="ARBA00023242"/>
    </source>
</evidence>
<dbReference type="eggNOG" id="ENOG502RU0M">
    <property type="taxonomic scope" value="Eukaryota"/>
</dbReference>
<dbReference type="GO" id="GO:0005634">
    <property type="term" value="C:nucleus"/>
    <property type="evidence" value="ECO:0007669"/>
    <property type="project" value="UniProtKB-SubCell"/>
</dbReference>
<dbReference type="Gene3D" id="3.30.1370.10">
    <property type="entry name" value="K Homology domain, type 1"/>
    <property type="match status" value="1"/>
</dbReference>
<evidence type="ECO:0000313" key="9">
    <source>
        <dbReference type="Proteomes" id="UP000010556"/>
    </source>
</evidence>
<dbReference type="PANTHER" id="PTHR19447:SF14">
    <property type="entry name" value="OOCYTE-EXPRESSED PROTEIN HOMOLOG"/>
    <property type="match status" value="1"/>
</dbReference>
<feature type="region of interest" description="Disordered" evidence="6">
    <location>
        <begin position="47"/>
        <end position="86"/>
    </location>
</feature>
<evidence type="ECO:0000259" key="7">
    <source>
        <dbReference type="Pfam" id="PF16005"/>
    </source>
</evidence>
<dbReference type="InterPro" id="IPR051778">
    <property type="entry name" value="KHDC1"/>
</dbReference>
<organism evidence="8 9">
    <name type="scientific">Myotis davidii</name>
    <name type="common">David's myotis</name>
    <dbReference type="NCBI Taxonomy" id="225400"/>
    <lineage>
        <taxon>Eukaryota</taxon>
        <taxon>Metazoa</taxon>
        <taxon>Chordata</taxon>
        <taxon>Craniata</taxon>
        <taxon>Vertebrata</taxon>
        <taxon>Euteleostomi</taxon>
        <taxon>Mammalia</taxon>
        <taxon>Eutheria</taxon>
        <taxon>Laurasiatheria</taxon>
        <taxon>Chiroptera</taxon>
        <taxon>Yangochiroptera</taxon>
        <taxon>Vespertilionidae</taxon>
        <taxon>Myotis</taxon>
    </lineage>
</organism>
<dbReference type="GO" id="GO:0035088">
    <property type="term" value="P:establishment or maintenance of apical/basal cell polarity"/>
    <property type="evidence" value="ECO:0007669"/>
    <property type="project" value="TreeGrafter"/>
</dbReference>
<dbReference type="GO" id="GO:0005737">
    <property type="term" value="C:cytoplasm"/>
    <property type="evidence" value="ECO:0007669"/>
    <property type="project" value="UniProtKB-SubCell"/>
</dbReference>
<keyword evidence="9" id="KW-1185">Reference proteome</keyword>
<dbReference type="PANTHER" id="PTHR19447">
    <property type="entry name" value="OOCYTE-EXPRESSED PROTEIN HOMOLOG-RELATED"/>
    <property type="match status" value="1"/>
</dbReference>
<dbReference type="Pfam" id="PF16005">
    <property type="entry name" value="MOEP19"/>
    <property type="match status" value="1"/>
</dbReference>
<dbReference type="GO" id="GO:0032991">
    <property type="term" value="C:protein-containing complex"/>
    <property type="evidence" value="ECO:0007669"/>
    <property type="project" value="TreeGrafter"/>
</dbReference>
<dbReference type="Proteomes" id="UP000010556">
    <property type="component" value="Unassembled WGS sequence"/>
</dbReference>
<evidence type="ECO:0000313" key="8">
    <source>
        <dbReference type="EMBL" id="ELK36493.1"/>
    </source>
</evidence>
<gene>
    <name evidence="8" type="ORF">MDA_GLEAN10021744</name>
</gene>
<dbReference type="EMBL" id="KB101591">
    <property type="protein sequence ID" value="ELK36493.1"/>
    <property type="molecule type" value="Genomic_DNA"/>
</dbReference>
<proteinExistence type="inferred from homology"/>
<feature type="compositionally biased region" description="Basic and acidic residues" evidence="6">
    <location>
        <begin position="48"/>
        <end position="66"/>
    </location>
</feature>
<evidence type="ECO:0000256" key="6">
    <source>
        <dbReference type="SAM" id="MobiDB-lite"/>
    </source>
</evidence>
<protein>
    <submittedName>
        <fullName evidence="8">Oocyte-expressed protein like protein</fullName>
    </submittedName>
</protein>
<dbReference type="InterPro" id="IPR031952">
    <property type="entry name" value="MOEP19_KH-like"/>
</dbReference>
<keyword evidence="5" id="KW-0539">Nucleus</keyword>
<accession>L5MFK9</accession>
<name>L5MFK9_MYODS</name>
<dbReference type="InterPro" id="IPR036612">
    <property type="entry name" value="KH_dom_type_1_sf"/>
</dbReference>
<feature type="domain" description="KH-like RNA-binding" evidence="7">
    <location>
        <begin position="2"/>
        <end position="53"/>
    </location>
</feature>
<evidence type="ECO:0000256" key="2">
    <source>
        <dbReference type="ARBA" id="ARBA00004496"/>
    </source>
</evidence>
<evidence type="ECO:0000256" key="3">
    <source>
        <dbReference type="ARBA" id="ARBA00009081"/>
    </source>
</evidence>
<evidence type="ECO:0000256" key="1">
    <source>
        <dbReference type="ARBA" id="ARBA00004123"/>
    </source>
</evidence>
<comment type="subcellular location">
    <subcellularLocation>
        <location evidence="2">Cytoplasm</location>
    </subcellularLocation>
    <subcellularLocation>
        <location evidence="1">Nucleus</location>
    </subcellularLocation>
</comment>
<evidence type="ECO:0000256" key="4">
    <source>
        <dbReference type="ARBA" id="ARBA00022490"/>
    </source>
</evidence>
<reference evidence="9" key="1">
    <citation type="journal article" date="2013" name="Science">
        <title>Comparative analysis of bat genomes provides insight into the evolution of flight and immunity.</title>
        <authorList>
            <person name="Zhang G."/>
            <person name="Cowled C."/>
            <person name="Shi Z."/>
            <person name="Huang Z."/>
            <person name="Bishop-Lilly K.A."/>
            <person name="Fang X."/>
            <person name="Wynne J.W."/>
            <person name="Xiong Z."/>
            <person name="Baker M.L."/>
            <person name="Zhao W."/>
            <person name="Tachedjian M."/>
            <person name="Zhu Y."/>
            <person name="Zhou P."/>
            <person name="Jiang X."/>
            <person name="Ng J."/>
            <person name="Yang L."/>
            <person name="Wu L."/>
            <person name="Xiao J."/>
            <person name="Feng Y."/>
            <person name="Chen Y."/>
            <person name="Sun X."/>
            <person name="Zhang Y."/>
            <person name="Marsh G.A."/>
            <person name="Crameri G."/>
            <person name="Broder C.C."/>
            <person name="Frey K.G."/>
            <person name="Wang L.F."/>
            <person name="Wang J."/>
        </authorList>
    </citation>
    <scope>NUCLEOTIDE SEQUENCE [LARGE SCALE GENOMIC DNA]</scope>
</reference>